<dbReference type="Pfam" id="PF08238">
    <property type="entry name" value="Sel1"/>
    <property type="match status" value="10"/>
</dbReference>
<feature type="region of interest" description="Disordered" evidence="3">
    <location>
        <begin position="1135"/>
        <end position="1183"/>
    </location>
</feature>
<dbReference type="InterPro" id="IPR018247">
    <property type="entry name" value="EF_Hand_1_Ca_BS"/>
</dbReference>
<feature type="compositionally biased region" description="Low complexity" evidence="3">
    <location>
        <begin position="1551"/>
        <end position="1562"/>
    </location>
</feature>
<gene>
    <name evidence="6" type="ORF">MFLAVUS_006669</name>
</gene>
<dbReference type="InterPro" id="IPR002048">
    <property type="entry name" value="EF_hand_dom"/>
</dbReference>
<dbReference type="SMART" id="SM00054">
    <property type="entry name" value="EFh"/>
    <property type="match status" value="1"/>
</dbReference>
<dbReference type="Proteomes" id="UP001473302">
    <property type="component" value="Unassembled WGS sequence"/>
</dbReference>
<dbReference type="PANTHER" id="PTHR11102">
    <property type="entry name" value="SEL-1-LIKE PROTEIN"/>
    <property type="match status" value="1"/>
</dbReference>
<feature type="transmembrane region" description="Helical" evidence="4">
    <location>
        <begin position="998"/>
        <end position="1017"/>
    </location>
</feature>
<dbReference type="InterPro" id="IPR006685">
    <property type="entry name" value="MscS_channel_2nd"/>
</dbReference>
<feature type="transmembrane region" description="Helical" evidence="4">
    <location>
        <begin position="904"/>
        <end position="925"/>
    </location>
</feature>
<evidence type="ECO:0000256" key="2">
    <source>
        <dbReference type="ARBA" id="ARBA00038101"/>
    </source>
</evidence>
<evidence type="ECO:0000313" key="7">
    <source>
        <dbReference type="Proteomes" id="UP001473302"/>
    </source>
</evidence>
<dbReference type="InterPro" id="IPR058650">
    <property type="entry name" value="Msy1/2-like"/>
</dbReference>
<evidence type="ECO:0000256" key="1">
    <source>
        <dbReference type="ARBA" id="ARBA00022837"/>
    </source>
</evidence>
<dbReference type="SUPFAM" id="SSF81901">
    <property type="entry name" value="HCP-like"/>
    <property type="match status" value="3"/>
</dbReference>
<feature type="region of interest" description="Disordered" evidence="3">
    <location>
        <begin position="1548"/>
        <end position="1571"/>
    </location>
</feature>
<dbReference type="InterPro" id="IPR011992">
    <property type="entry name" value="EF-hand-dom_pair"/>
</dbReference>
<dbReference type="Pfam" id="PF00924">
    <property type="entry name" value="MS_channel_2nd"/>
    <property type="match status" value="1"/>
</dbReference>
<dbReference type="InterPro" id="IPR011990">
    <property type="entry name" value="TPR-like_helical_dom_sf"/>
</dbReference>
<dbReference type="PROSITE" id="PS50222">
    <property type="entry name" value="EF_HAND_2"/>
    <property type="match status" value="1"/>
</dbReference>
<feature type="compositionally biased region" description="Basic and acidic residues" evidence="3">
    <location>
        <begin position="1154"/>
        <end position="1167"/>
    </location>
</feature>
<feature type="region of interest" description="Disordered" evidence="3">
    <location>
        <begin position="780"/>
        <end position="848"/>
    </location>
</feature>
<name>A0ABP9Z259_9FUNG</name>
<feature type="compositionally biased region" description="Acidic residues" evidence="3">
    <location>
        <begin position="1142"/>
        <end position="1153"/>
    </location>
</feature>
<organism evidence="6 7">
    <name type="scientific">Mucor flavus</name>
    <dbReference type="NCBI Taxonomy" id="439312"/>
    <lineage>
        <taxon>Eukaryota</taxon>
        <taxon>Fungi</taxon>
        <taxon>Fungi incertae sedis</taxon>
        <taxon>Mucoromycota</taxon>
        <taxon>Mucoromycotina</taxon>
        <taxon>Mucoromycetes</taxon>
        <taxon>Mucorales</taxon>
        <taxon>Mucorineae</taxon>
        <taxon>Mucoraceae</taxon>
        <taxon>Mucor</taxon>
    </lineage>
</organism>
<proteinExistence type="inferred from homology"/>
<dbReference type="SMART" id="SM00671">
    <property type="entry name" value="SEL1"/>
    <property type="match status" value="10"/>
</dbReference>
<dbReference type="EMBL" id="BAABUK010000016">
    <property type="protein sequence ID" value="GAA5813195.1"/>
    <property type="molecule type" value="Genomic_DNA"/>
</dbReference>
<protein>
    <recommendedName>
        <fullName evidence="5">EF-hand domain-containing protein</fullName>
    </recommendedName>
</protein>
<feature type="compositionally biased region" description="Low complexity" evidence="3">
    <location>
        <begin position="1171"/>
        <end position="1183"/>
    </location>
</feature>
<dbReference type="Gene3D" id="1.10.238.10">
    <property type="entry name" value="EF-hand"/>
    <property type="match status" value="1"/>
</dbReference>
<dbReference type="Gene3D" id="1.25.40.10">
    <property type="entry name" value="Tetratricopeptide repeat domain"/>
    <property type="match status" value="3"/>
</dbReference>
<dbReference type="SUPFAM" id="SSF47473">
    <property type="entry name" value="EF-hand"/>
    <property type="match status" value="1"/>
</dbReference>
<accession>A0ABP9Z259</accession>
<feature type="compositionally biased region" description="Basic and acidic residues" evidence="3">
    <location>
        <begin position="781"/>
        <end position="829"/>
    </location>
</feature>
<dbReference type="Pfam" id="PF25886">
    <property type="entry name" value="Msy1"/>
    <property type="match status" value="1"/>
</dbReference>
<dbReference type="SUPFAM" id="SSF50182">
    <property type="entry name" value="Sm-like ribonucleoproteins"/>
    <property type="match status" value="1"/>
</dbReference>
<evidence type="ECO:0000256" key="4">
    <source>
        <dbReference type="SAM" id="Phobius"/>
    </source>
</evidence>
<feature type="domain" description="EF-hand" evidence="5">
    <location>
        <begin position="1245"/>
        <end position="1280"/>
    </location>
</feature>
<feature type="transmembrane region" description="Helical" evidence="4">
    <location>
        <begin position="868"/>
        <end position="892"/>
    </location>
</feature>
<keyword evidence="1" id="KW-0106">Calcium</keyword>
<evidence type="ECO:0000256" key="3">
    <source>
        <dbReference type="SAM" id="MobiDB-lite"/>
    </source>
</evidence>
<reference evidence="6 7" key="1">
    <citation type="submission" date="2024-04" db="EMBL/GenBank/DDBJ databases">
        <title>genome sequences of Mucor flavus KT1a and Helicostylum pulchrum KT1b strains isolated from the surface of a dry-aged beef.</title>
        <authorList>
            <person name="Toyotome T."/>
            <person name="Hosono M."/>
            <person name="Torimaru M."/>
            <person name="Fukuda K."/>
            <person name="Mikami N."/>
        </authorList>
    </citation>
    <scope>NUCLEOTIDE SEQUENCE [LARGE SCALE GENOMIC DNA]</scope>
    <source>
        <strain evidence="6 7">KT1a</strain>
    </source>
</reference>
<comment type="caution">
    <text evidence="6">The sequence shown here is derived from an EMBL/GenBank/DDBJ whole genome shotgun (WGS) entry which is preliminary data.</text>
</comment>
<sequence length="1591" mass="182041">MTNFTWKKRLLYSQHEGQLLYLSAIQQLQVLEKKFTTNATSSTPPKSFTDRILRHLTRLWSPVIPSTYDQTLDILKQNEFTVVINTLEKSAREFNNHDALLLLADLNFYSKYAFPRNYPSAFTYYHELAQKGNATAQQMIGFMYATGIAVPRDQSKALLYHTFAAHGGDTTAQMTMGYRYLLGIGTDEKCQDALYHYKNVATKVIDYYLSGPPGGHTPPLSKVRLSEDHGGVFGYGASVTTEKKSRHGNNEKTVSIDEILQYWRYLAAKQDVDAQLMLGQVYYLGTRSIPRNFDEAYQFFDQIVNKIPGNGKIPLKNGKPIGQAAGYLGLMFWRGEGVKANPKTAYKWFAIGNDLNDATSQNALGMMYLDGIVLPKNRDKAIEYFKKSADQENPNAQVNLAIEYARSDTNLPLAINLFTKAAEAKHLLAFWYLAHMNEQSIVQRPSCRVAVSYYKAIAERGDWLYPTIEQAYTSYTKHDKESALLHYMLAAERGYEVAQSNVAYMLDTDKRMLTTIPLIGKELHEKDDPPTIPSVDEEELAFIYWTRSANQNNVDSRVKMGDYYYKGVGTQVDYEKAVSCYRVAAELQSSPLAYWNLGWMYENGIGVSKDFHLAKRAYDQSLNTDPDAYLPVKLSLIKMYLKYYWEWMTGHEVGPPLQSDPNDIKKKYRKEKQADGWEDIGEEMKHKYKLMKQKEREESEEVMDESYGLDEFSEQDELVESILILGLCILIGYLVYVRQFRFGVFDITIVFAEMSNKQEQTNRNQMASLEYIPDTISVNEGIKHNEDDIRPEETKSGEDSIRPEGTKYEEDGARSNETKCEEDDHTRVENDDDFDWDDEDDDDDENDNSVVGSRPHFFLCLSSSSSKLSWICFLVLTAISVSVCIAVFVAVKPQQDPTMTSYNLALWFTFIAFMFCITLVMQMIIESIPWLIRNIAAIVAPSKSELIRYKIAYYLDLRTYTKLVAIGAWAWGSWAFLRHEVDLPEGSIRPDYVKTLEMVWEILFLLTLFIFLEKFFLQFIATSFHKKAYDERLSYNRRSLRILDKLKRAKPTNPQESLLKRIYKKKNATEYYASANLQAGKSIINNATQPEEDDRVVRFPSKRKIDTLIAIPPISTGDEEKPKKESYLKTLSNKLKPKEKEEEILEAEEAEEERADRNLQEDEDHNHPKLSRSNSSISSLSSTSEANKSATSYLYSGYMKLSKESAFQDPIHQAKNLARHIYYNIMGSNPSRPYVLEADLYPFFRTHSDAKEAFQLFDTDDNGTISRREMRAGCIRIYRDRRDLARSMRDMSQATGKLDVLLLIVFICIWIVVAMAVFGVNVGTQLTPLWSAFIAASFIFGNSAKDAFESIIFVFVTHAFDTGDRILIDDFNWIVTNVGIMVSTFHNLQGSVVYAKNSVLATKYIINCRRTGRTSELFDLQVSFHTPSWKIQELRDRMVEWNNQFPKLYTKDACGANITALENLNRLTITFFFEHTKNWQDASGRWLRHNNFMMELKDQLQKLDITYTRPEQPVRVKYYGDEEKEDEEDDNKNMLRRRTGWNNTSKIQNYGGCSDAAGPSSAGGEGEGDVGDSGAAMGVAATTVAYASGAF</sequence>
<keyword evidence="4" id="KW-0472">Membrane</keyword>
<keyword evidence="4" id="KW-0812">Transmembrane</keyword>
<feature type="compositionally biased region" description="Acidic residues" evidence="3">
    <location>
        <begin position="830"/>
        <end position="847"/>
    </location>
</feature>
<dbReference type="PANTHER" id="PTHR11102:SF147">
    <property type="entry name" value="SEL1L ADAPTOR SUBUNIT OF ERAD E3 UBIQUITIN LIGASE"/>
    <property type="match status" value="1"/>
</dbReference>
<evidence type="ECO:0000313" key="6">
    <source>
        <dbReference type="EMBL" id="GAA5813195.1"/>
    </source>
</evidence>
<dbReference type="PROSITE" id="PS00018">
    <property type="entry name" value="EF_HAND_1"/>
    <property type="match status" value="1"/>
</dbReference>
<comment type="similarity">
    <text evidence="2">Belongs to the sel-1 family.</text>
</comment>
<keyword evidence="7" id="KW-1185">Reference proteome</keyword>
<feature type="transmembrane region" description="Helical" evidence="4">
    <location>
        <begin position="1298"/>
        <end position="1320"/>
    </location>
</feature>
<keyword evidence="4" id="KW-1133">Transmembrane helix</keyword>
<dbReference type="InterPro" id="IPR006597">
    <property type="entry name" value="Sel1-like"/>
</dbReference>
<dbReference type="InterPro" id="IPR010920">
    <property type="entry name" value="LSM_dom_sf"/>
</dbReference>
<evidence type="ECO:0000259" key="5">
    <source>
        <dbReference type="PROSITE" id="PS50222"/>
    </source>
</evidence>
<dbReference type="InterPro" id="IPR050767">
    <property type="entry name" value="Sel1_AlgK"/>
</dbReference>